<evidence type="ECO:0000256" key="1">
    <source>
        <dbReference type="SAM" id="SignalP"/>
    </source>
</evidence>
<dbReference type="Proteomes" id="UP000593966">
    <property type="component" value="Chromosome"/>
</dbReference>
<protein>
    <submittedName>
        <fullName evidence="2">DUF4179 domain-containing protein</fullName>
    </submittedName>
</protein>
<gene>
    <name evidence="2" type="ORF">G0028_17545</name>
</gene>
<accession>A0A7S7AJ14</accession>
<evidence type="ECO:0000313" key="2">
    <source>
        <dbReference type="EMBL" id="QOW47539.1"/>
    </source>
</evidence>
<feature type="chain" id="PRO_5032539171" evidence="1">
    <location>
        <begin position="25"/>
        <end position="101"/>
    </location>
</feature>
<keyword evidence="3" id="KW-1185">Reference proteome</keyword>
<keyword evidence="1" id="KW-0732">Signal</keyword>
<name>A0A7S7AJ14_9GAMM</name>
<reference evidence="2 3" key="1">
    <citation type="submission" date="2020-02" db="EMBL/GenBank/DDBJ databases">
        <title>Tigecycline-resistant Acinetobacter species from pigs and migratory birds.</title>
        <authorList>
            <person name="Chen C."/>
            <person name="Sun J."/>
            <person name="Liao X.-P."/>
            <person name="Liu Y.-H."/>
        </authorList>
    </citation>
    <scope>NUCLEOTIDE SEQUENCE [LARGE SCALE GENOMIC DNA]</scope>
    <source>
        <strain evidence="2 3">YH12207_T</strain>
    </source>
</reference>
<evidence type="ECO:0000313" key="3">
    <source>
        <dbReference type="Proteomes" id="UP000593966"/>
    </source>
</evidence>
<proteinExistence type="predicted"/>
<dbReference type="RefSeq" id="WP_180047108.1">
    <property type="nucleotide sequence ID" value="NZ_CP048659.1"/>
</dbReference>
<dbReference type="AlphaFoldDB" id="A0A7S7AJ14"/>
<feature type="signal peptide" evidence="1">
    <location>
        <begin position="1"/>
        <end position="24"/>
    </location>
</feature>
<organism evidence="2 3">
    <name type="scientific">Acinetobacter piscicola</name>
    <dbReference type="NCBI Taxonomy" id="2006115"/>
    <lineage>
        <taxon>Bacteria</taxon>
        <taxon>Pseudomonadati</taxon>
        <taxon>Pseudomonadota</taxon>
        <taxon>Gammaproteobacteria</taxon>
        <taxon>Moraxellales</taxon>
        <taxon>Moraxellaceae</taxon>
        <taxon>Acinetobacter</taxon>
    </lineage>
</organism>
<sequence length="101" mass="11258">MKSRTVQLFMLGLTLGLGLEAAQAAAIANNQNTTAFQVITDKKSPIEKALSQQKREGKLLLNQDDIKVFTSLKTPASQNFLAEQHQRFSRFVQAIFQPHNS</sequence>
<dbReference type="EMBL" id="CP048659">
    <property type="protein sequence ID" value="QOW47539.1"/>
    <property type="molecule type" value="Genomic_DNA"/>
</dbReference>